<dbReference type="AlphaFoldDB" id="A0A2C6KLD4"/>
<dbReference type="Proteomes" id="UP000221165">
    <property type="component" value="Unassembled WGS sequence"/>
</dbReference>
<dbReference type="SUPFAM" id="SSF48690">
    <property type="entry name" value="Epsilon subunit of mitochondrial F1F0-ATP synthase"/>
    <property type="match status" value="1"/>
</dbReference>
<dbReference type="PANTHER" id="PTHR12448:SF0">
    <property type="entry name" value="ATP SYNTHASE SUBUNIT EPSILON, MITOCHONDRIAL"/>
    <property type="match status" value="1"/>
</dbReference>
<dbReference type="InterPro" id="IPR006721">
    <property type="entry name" value="ATP_synth_F1_esu_mt"/>
</dbReference>
<dbReference type="GeneID" id="94431580"/>
<sequence>MWRSAGIGFTRYAAEMATLLRRCLKEPYRTQAMQKNQVHLKEIVYEQGQPISRETFEDFKKAFEAASKHAGGEK</sequence>
<dbReference type="Pfam" id="PF04627">
    <property type="entry name" value="ATP-synt_Eps"/>
    <property type="match status" value="1"/>
</dbReference>
<keyword evidence="3" id="KW-1185">Reference proteome</keyword>
<dbReference type="VEuPathDB" id="ToxoDB:CSUI_008235"/>
<dbReference type="Gene3D" id="1.10.1620.20">
    <property type="entry name" value="ATP synthase, F1 complex, epsilon subunit superfamily, mitochondrial"/>
    <property type="match status" value="1"/>
</dbReference>
<dbReference type="InterPro" id="IPR036742">
    <property type="entry name" value="ATP_synth_F1_esu_sf_mt"/>
</dbReference>
<proteinExistence type="inferred from homology"/>
<evidence type="ECO:0000313" key="2">
    <source>
        <dbReference type="EMBL" id="PHJ17939.1"/>
    </source>
</evidence>
<dbReference type="GO" id="GO:0005743">
    <property type="term" value="C:mitochondrial inner membrane"/>
    <property type="evidence" value="ECO:0007669"/>
    <property type="project" value="InterPro"/>
</dbReference>
<evidence type="ECO:0000313" key="3">
    <source>
        <dbReference type="Proteomes" id="UP000221165"/>
    </source>
</evidence>
<dbReference type="GO" id="GO:0042776">
    <property type="term" value="P:proton motive force-driven mitochondrial ATP synthesis"/>
    <property type="evidence" value="ECO:0007669"/>
    <property type="project" value="TreeGrafter"/>
</dbReference>
<dbReference type="CDD" id="cd12153">
    <property type="entry name" value="F1-ATPase_epsilon"/>
    <property type="match status" value="1"/>
</dbReference>
<evidence type="ECO:0000256" key="1">
    <source>
        <dbReference type="ARBA" id="ARBA00009502"/>
    </source>
</evidence>
<comment type="similarity">
    <text evidence="1">Belongs to the eukaryotic ATPase epsilon family.</text>
</comment>
<name>A0A2C6KLD4_9APIC</name>
<dbReference type="PANTHER" id="PTHR12448">
    <property type="entry name" value="ATP SYNTHASE EPSILON CHAIN, MITOCHONDRIAL"/>
    <property type="match status" value="1"/>
</dbReference>
<comment type="caution">
    <text evidence="2">The sequence shown here is derived from an EMBL/GenBank/DDBJ whole genome shotgun (WGS) entry which is preliminary data.</text>
</comment>
<gene>
    <name evidence="2" type="ORF">CSUI_008235</name>
</gene>
<dbReference type="GO" id="GO:0046933">
    <property type="term" value="F:proton-transporting ATP synthase activity, rotational mechanism"/>
    <property type="evidence" value="ECO:0007669"/>
    <property type="project" value="InterPro"/>
</dbReference>
<reference evidence="2 3" key="1">
    <citation type="journal article" date="2017" name="Int. J. Parasitol.">
        <title>The genome of the protozoan parasite Cystoisospora suis and a reverse vaccinology approach to identify vaccine candidates.</title>
        <authorList>
            <person name="Palmieri N."/>
            <person name="Shrestha A."/>
            <person name="Ruttkowski B."/>
            <person name="Beck T."/>
            <person name="Vogl C."/>
            <person name="Tomley F."/>
            <person name="Blake D.P."/>
            <person name="Joachim A."/>
        </authorList>
    </citation>
    <scope>NUCLEOTIDE SEQUENCE [LARGE SCALE GENOMIC DNA]</scope>
    <source>
        <strain evidence="2 3">Wien I</strain>
    </source>
</reference>
<dbReference type="RefSeq" id="XP_067919653.1">
    <property type="nucleotide sequence ID" value="XM_068068369.1"/>
</dbReference>
<protein>
    <submittedName>
        <fullName evidence="2">Mitochondrial atp synthase epsilon</fullName>
    </submittedName>
</protein>
<accession>A0A2C6KLD4</accession>
<organism evidence="2 3">
    <name type="scientific">Cystoisospora suis</name>
    <dbReference type="NCBI Taxonomy" id="483139"/>
    <lineage>
        <taxon>Eukaryota</taxon>
        <taxon>Sar</taxon>
        <taxon>Alveolata</taxon>
        <taxon>Apicomplexa</taxon>
        <taxon>Conoidasida</taxon>
        <taxon>Coccidia</taxon>
        <taxon>Eucoccidiorida</taxon>
        <taxon>Eimeriorina</taxon>
        <taxon>Sarcocystidae</taxon>
        <taxon>Cystoisospora</taxon>
    </lineage>
</organism>
<dbReference type="GO" id="GO:0045259">
    <property type="term" value="C:proton-transporting ATP synthase complex"/>
    <property type="evidence" value="ECO:0007669"/>
    <property type="project" value="InterPro"/>
</dbReference>
<dbReference type="EMBL" id="MIGC01004564">
    <property type="protein sequence ID" value="PHJ17939.1"/>
    <property type="molecule type" value="Genomic_DNA"/>
</dbReference>
<dbReference type="OrthoDB" id="269124at2759"/>